<name>A0A835MYP6_9ROSI</name>
<sequence>MTGKMDRGKKPIKLLANKNSKNHMDLQDIIRESALPFLPAKSLRRCTGVCREWKLQISTPFFAHNQSYSFRDVSGFFCQSPSGALSFVSLNRMAYGVPDPSLKFLPEPVDIRCSSNGLLCCQGRTGYRAYYICNPVTQKWKKLPEATANHGTDPAVVLVFEPSLLNFVAEYKLVVSFASDLDGYEFEIYSSIDGSWRISAEISFGKMKLIPRTGVHVNGVVYWSSSMGRIFAFDLSCERSTIINNFGSSSLGAVNGKLHTACVLGSKLSVNELSNAYTNTMQMNSSAKQWQVKHAVTLKFSVPDLYPRSYDKETVLFLGGDVVVIWHENKLISYNMKTKEFTEVITEEATYSRMVPYVNSLVEIYQGVRVIDTLENLQLKIMADLENYQMEEIDDDPFLPDEVDPFEGSLRLNMIPSYSDKSRSYKSSESCFKFPGHIKQGGIKIEDVVRQHALCFLPAKSVCRFKTVSKEWRKWIDSPFFAHKQTNHFKHVSGLFCQFPGESPSFISFNPVAYGVSSPTLRFLPEPIDVRTSCNGLLGCQSRLGDNAYYICNPVTEEWRTVPKPTLYHGPGTAITLAFEPDALKFEAQYELICAVTLPDSTALLFEIYSSRTNSWRVCKTLCSEQEALALNGDGFYIRGFVFWETQSGAVLGFDLKEEEYGILSLPPSSNPTGALTEFRGELCYLLPHKEDDAWSIEVYGNMNMSLSCVIPLHSKVLGHLVDGQCRALAFVNDDTMIIAIGTEMIAYHVGAHKMKWLSDARTDGFVKYLPYVNNLASVGPFMHDTA</sequence>
<dbReference type="InterPro" id="IPR036047">
    <property type="entry name" value="F-box-like_dom_sf"/>
</dbReference>
<evidence type="ECO:0000259" key="3">
    <source>
        <dbReference type="Pfam" id="PF24750"/>
    </source>
</evidence>
<dbReference type="SUPFAM" id="SSF81383">
    <property type="entry name" value="F-box domain"/>
    <property type="match status" value="2"/>
</dbReference>
<dbReference type="AlphaFoldDB" id="A0A835MYP6"/>
<dbReference type="PANTHER" id="PTHR35546">
    <property type="entry name" value="F-BOX PROTEIN INTERACTION DOMAIN PROTEIN-RELATED"/>
    <property type="match status" value="1"/>
</dbReference>
<keyword evidence="5" id="KW-1185">Reference proteome</keyword>
<evidence type="ECO:0000313" key="5">
    <source>
        <dbReference type="Proteomes" id="UP000657918"/>
    </source>
</evidence>
<dbReference type="Pfam" id="PF07734">
    <property type="entry name" value="FBA_1"/>
    <property type="match status" value="1"/>
</dbReference>
<protein>
    <recommendedName>
        <fullName evidence="6">F-box domain-containing protein</fullName>
    </recommendedName>
</protein>
<gene>
    <name evidence="4" type="ORF">SADUNF_Sadunf07G0024400</name>
</gene>
<dbReference type="Pfam" id="PF24750">
    <property type="entry name" value="b-prop_At3g26010-like"/>
    <property type="match status" value="1"/>
</dbReference>
<dbReference type="InterPro" id="IPR011043">
    <property type="entry name" value="Gal_Oxase/kelch_b-propeller"/>
</dbReference>
<accession>A0A835MYP6</accession>
<dbReference type="Pfam" id="PF00646">
    <property type="entry name" value="F-box"/>
    <property type="match status" value="1"/>
</dbReference>
<feature type="domain" description="F-box protein At3g26010-like beta-propeller" evidence="3">
    <location>
        <begin position="112"/>
        <end position="352"/>
    </location>
</feature>
<organism evidence="4 5">
    <name type="scientific">Salix dunnii</name>
    <dbReference type="NCBI Taxonomy" id="1413687"/>
    <lineage>
        <taxon>Eukaryota</taxon>
        <taxon>Viridiplantae</taxon>
        <taxon>Streptophyta</taxon>
        <taxon>Embryophyta</taxon>
        <taxon>Tracheophyta</taxon>
        <taxon>Spermatophyta</taxon>
        <taxon>Magnoliopsida</taxon>
        <taxon>eudicotyledons</taxon>
        <taxon>Gunneridae</taxon>
        <taxon>Pentapetalae</taxon>
        <taxon>rosids</taxon>
        <taxon>fabids</taxon>
        <taxon>Malpighiales</taxon>
        <taxon>Salicaceae</taxon>
        <taxon>Saliceae</taxon>
        <taxon>Salix</taxon>
    </lineage>
</organism>
<dbReference type="InterPro" id="IPR056592">
    <property type="entry name" value="Beta-prop_At3g26010-like"/>
</dbReference>
<dbReference type="InterPro" id="IPR017451">
    <property type="entry name" value="F-box-assoc_interact_dom"/>
</dbReference>
<dbReference type="NCBIfam" id="TIGR01640">
    <property type="entry name" value="F_box_assoc_1"/>
    <property type="match status" value="2"/>
</dbReference>
<dbReference type="PANTHER" id="PTHR35546:SF25">
    <property type="entry name" value="F-BOX DOMAIN-CONTAINING PROTEIN"/>
    <property type="match status" value="1"/>
</dbReference>
<proteinExistence type="predicted"/>
<dbReference type="OrthoDB" id="1916346at2759"/>
<evidence type="ECO:0000313" key="4">
    <source>
        <dbReference type="EMBL" id="KAF9678336.1"/>
    </source>
</evidence>
<evidence type="ECO:0000259" key="2">
    <source>
        <dbReference type="Pfam" id="PF07734"/>
    </source>
</evidence>
<dbReference type="Proteomes" id="UP000657918">
    <property type="component" value="Unassembled WGS sequence"/>
</dbReference>
<comment type="caution">
    <text evidence="4">The sequence shown here is derived from an EMBL/GenBank/DDBJ whole genome shotgun (WGS) entry which is preliminary data.</text>
</comment>
<dbReference type="EMBL" id="JADGMS010000007">
    <property type="protein sequence ID" value="KAF9678336.1"/>
    <property type="molecule type" value="Genomic_DNA"/>
</dbReference>
<dbReference type="InterPro" id="IPR006527">
    <property type="entry name" value="F-box-assoc_dom_typ1"/>
</dbReference>
<reference evidence="4 5" key="1">
    <citation type="submission" date="2020-10" db="EMBL/GenBank/DDBJ databases">
        <title>Plant Genome Project.</title>
        <authorList>
            <person name="Zhang R.-G."/>
        </authorList>
    </citation>
    <scope>NUCLEOTIDE SEQUENCE [LARGE SCALE GENOMIC DNA]</scope>
    <source>
        <strain evidence="4">FAFU-HL-1</strain>
        <tissue evidence="4">Leaf</tissue>
    </source>
</reference>
<evidence type="ECO:0008006" key="6">
    <source>
        <dbReference type="Google" id="ProtNLM"/>
    </source>
</evidence>
<dbReference type="InterPro" id="IPR055290">
    <property type="entry name" value="At3g26010-like"/>
</dbReference>
<dbReference type="InterPro" id="IPR001810">
    <property type="entry name" value="F-box_dom"/>
</dbReference>
<dbReference type="SUPFAM" id="SSF50965">
    <property type="entry name" value="Galactose oxidase, central domain"/>
    <property type="match status" value="1"/>
</dbReference>
<evidence type="ECO:0000259" key="1">
    <source>
        <dbReference type="Pfam" id="PF00646"/>
    </source>
</evidence>
<feature type="domain" description="F-box" evidence="1">
    <location>
        <begin position="449"/>
        <end position="481"/>
    </location>
</feature>
<feature type="domain" description="F-box associated beta-propeller type 1" evidence="2">
    <location>
        <begin position="532"/>
        <end position="700"/>
    </location>
</feature>